<reference evidence="5" key="1">
    <citation type="journal article" date="2019" name="Int. J. Syst. Evol. Microbiol.">
        <title>The Global Catalogue of Microorganisms (GCM) 10K type strain sequencing project: providing services to taxonomists for standard genome sequencing and annotation.</title>
        <authorList>
            <consortium name="The Broad Institute Genomics Platform"/>
            <consortium name="The Broad Institute Genome Sequencing Center for Infectious Disease"/>
            <person name="Wu L."/>
            <person name="Ma J."/>
        </authorList>
    </citation>
    <scope>NUCLEOTIDE SEQUENCE [LARGE SCALE GENOMIC DNA]</scope>
    <source>
        <strain evidence="5">CCUG 55608</strain>
    </source>
</reference>
<dbReference type="Proteomes" id="UP001597116">
    <property type="component" value="Unassembled WGS sequence"/>
</dbReference>
<dbReference type="Gene3D" id="3.40.50.2300">
    <property type="match status" value="1"/>
</dbReference>
<dbReference type="PROSITE" id="PS50930">
    <property type="entry name" value="HTH_LYTTR"/>
    <property type="match status" value="1"/>
</dbReference>
<dbReference type="SMART" id="SM00448">
    <property type="entry name" value="REC"/>
    <property type="match status" value="1"/>
</dbReference>
<dbReference type="RefSeq" id="WP_265989638.1">
    <property type="nucleotide sequence ID" value="NZ_CP110973.1"/>
</dbReference>
<name>A0ABW3Q3Y5_9BACT</name>
<accession>A0ABW3Q3Y5</accession>
<organism evidence="4 5">
    <name type="scientific">Larkinella insperata</name>
    <dbReference type="NCBI Taxonomy" id="332158"/>
    <lineage>
        <taxon>Bacteria</taxon>
        <taxon>Pseudomonadati</taxon>
        <taxon>Bacteroidota</taxon>
        <taxon>Cytophagia</taxon>
        <taxon>Cytophagales</taxon>
        <taxon>Spirosomataceae</taxon>
        <taxon>Larkinella</taxon>
    </lineage>
</organism>
<sequence>MLEAIAIDDEPAALEVIQRYAAKVPFLNLSQGFLNTTEALSALHTQRVDLLFLDIQMPDVLGTDFARLILPFHKAVIFTTAYADYAVEGFTLQALDYLLKPIEFGRFLQACNRAYAQLKPQGENSSSIFVKDGYDWIRIHLDEVLYIQSDTNLLFIHEQNRQVCTRMTIADMLATLPADRFIRVHKSYIVALKAIRRIERHQLTVGNVTIPLAGSYRDVVGQRLLRK</sequence>
<dbReference type="PANTHER" id="PTHR37299:SF1">
    <property type="entry name" value="STAGE 0 SPORULATION PROTEIN A HOMOLOG"/>
    <property type="match status" value="1"/>
</dbReference>
<dbReference type="EMBL" id="JBHTLP010000002">
    <property type="protein sequence ID" value="MFD1140307.1"/>
    <property type="molecule type" value="Genomic_DNA"/>
</dbReference>
<dbReference type="InterPro" id="IPR046947">
    <property type="entry name" value="LytR-like"/>
</dbReference>
<dbReference type="SMART" id="SM00850">
    <property type="entry name" value="LytTR"/>
    <property type="match status" value="1"/>
</dbReference>
<dbReference type="PROSITE" id="PS50110">
    <property type="entry name" value="RESPONSE_REGULATORY"/>
    <property type="match status" value="1"/>
</dbReference>
<dbReference type="InterPro" id="IPR001789">
    <property type="entry name" value="Sig_transdc_resp-reg_receiver"/>
</dbReference>
<proteinExistence type="predicted"/>
<dbReference type="InterPro" id="IPR011006">
    <property type="entry name" value="CheY-like_superfamily"/>
</dbReference>
<dbReference type="PANTHER" id="PTHR37299">
    <property type="entry name" value="TRANSCRIPTIONAL REGULATOR-RELATED"/>
    <property type="match status" value="1"/>
</dbReference>
<comment type="caution">
    <text evidence="4">The sequence shown here is derived from an EMBL/GenBank/DDBJ whole genome shotgun (WGS) entry which is preliminary data.</text>
</comment>
<evidence type="ECO:0000259" key="2">
    <source>
        <dbReference type="PROSITE" id="PS50110"/>
    </source>
</evidence>
<dbReference type="InterPro" id="IPR007492">
    <property type="entry name" value="LytTR_DNA-bd_dom"/>
</dbReference>
<dbReference type="SUPFAM" id="SSF52172">
    <property type="entry name" value="CheY-like"/>
    <property type="match status" value="1"/>
</dbReference>
<feature type="domain" description="Response regulatory" evidence="2">
    <location>
        <begin position="3"/>
        <end position="115"/>
    </location>
</feature>
<dbReference type="Pfam" id="PF00072">
    <property type="entry name" value="Response_reg"/>
    <property type="match status" value="1"/>
</dbReference>
<evidence type="ECO:0000313" key="4">
    <source>
        <dbReference type="EMBL" id="MFD1140307.1"/>
    </source>
</evidence>
<dbReference type="Pfam" id="PF04397">
    <property type="entry name" value="LytTR"/>
    <property type="match status" value="1"/>
</dbReference>
<gene>
    <name evidence="4" type="ORF">ACFQ4C_04275</name>
</gene>
<evidence type="ECO:0000259" key="3">
    <source>
        <dbReference type="PROSITE" id="PS50930"/>
    </source>
</evidence>
<feature type="domain" description="HTH LytTR-type" evidence="3">
    <location>
        <begin position="128"/>
        <end position="226"/>
    </location>
</feature>
<evidence type="ECO:0000313" key="5">
    <source>
        <dbReference type="Proteomes" id="UP001597116"/>
    </source>
</evidence>
<dbReference type="Gene3D" id="2.40.50.1020">
    <property type="entry name" value="LytTr DNA-binding domain"/>
    <property type="match status" value="1"/>
</dbReference>
<feature type="modified residue" description="4-aspartylphosphate" evidence="1">
    <location>
        <position position="54"/>
    </location>
</feature>
<evidence type="ECO:0000256" key="1">
    <source>
        <dbReference type="PROSITE-ProRule" id="PRU00169"/>
    </source>
</evidence>
<protein>
    <submittedName>
        <fullName evidence="4">LytR/AlgR family response regulator transcription factor</fullName>
    </submittedName>
</protein>
<keyword evidence="1" id="KW-0597">Phosphoprotein</keyword>
<keyword evidence="5" id="KW-1185">Reference proteome</keyword>